<dbReference type="Proteomes" id="UP000433575">
    <property type="component" value="Unassembled WGS sequence"/>
</dbReference>
<proteinExistence type="predicted"/>
<organism evidence="2 4">
    <name type="scientific">Holdemania massiliensis</name>
    <dbReference type="NCBI Taxonomy" id="1468449"/>
    <lineage>
        <taxon>Bacteria</taxon>
        <taxon>Bacillati</taxon>
        <taxon>Bacillota</taxon>
        <taxon>Erysipelotrichia</taxon>
        <taxon>Erysipelotrichales</taxon>
        <taxon>Erysipelotrichaceae</taxon>
        <taxon>Holdemania</taxon>
    </lineage>
</organism>
<dbReference type="GO" id="GO:0009401">
    <property type="term" value="P:phosphoenolpyruvate-dependent sugar phosphotransferase system"/>
    <property type="evidence" value="ECO:0007669"/>
    <property type="project" value="InterPro"/>
</dbReference>
<comment type="caution">
    <text evidence="2">The sequence shown here is derived from an EMBL/GenBank/DDBJ whole genome shotgun (WGS) entry which is preliminary data.</text>
</comment>
<sequence>MWMQEELVMSENNQKLTKKELRKFSLRYAITAQASQSYEAMQGIACVYSMGPFFEKWFADDPDLMQKKFQNNLKFFNCQTYFGAAITAAALAIEQDRDPSSLQLAASLKTSLMGPFSGIGDALFNTIPKVVMGAMTAYAAIEGNWITCIIMIAIFTPLITWVRQKLIEIGYYGGAELITSRKDQLNNIRDAVSVLGVIVIGALIPSLVKVTTPLAITIGDASQTIQSILDGILPALLPCIVTAVTYFGLTKVKGMNTVKMVWIMIVATILLSYFGILA</sequence>
<dbReference type="InterPro" id="IPR004704">
    <property type="entry name" value="PTS_IID_man"/>
</dbReference>
<dbReference type="AlphaFoldDB" id="A0A6N7S7W0"/>
<dbReference type="PROSITE" id="PS51108">
    <property type="entry name" value="PTS_EIID"/>
    <property type="match status" value="1"/>
</dbReference>
<dbReference type="PANTHER" id="PTHR32502">
    <property type="entry name" value="N-ACETYLGALACTOSAMINE PERMEASE II COMPONENT-RELATED"/>
    <property type="match status" value="1"/>
</dbReference>
<feature type="transmembrane region" description="Helical" evidence="1">
    <location>
        <begin position="75"/>
        <end position="93"/>
    </location>
</feature>
<feature type="transmembrane region" description="Helical" evidence="1">
    <location>
        <begin position="261"/>
        <end position="277"/>
    </location>
</feature>
<name>A0A6N7S7W0_9FIRM</name>
<dbReference type="OrthoDB" id="1649447at2"/>
<dbReference type="InterPro" id="IPR050303">
    <property type="entry name" value="GatZ_KbaZ_carbometab"/>
</dbReference>
<keyword evidence="1" id="KW-0472">Membrane</keyword>
<feature type="transmembrane region" description="Helical" evidence="1">
    <location>
        <begin position="228"/>
        <end position="249"/>
    </location>
</feature>
<dbReference type="PANTHER" id="PTHR32502:SF26">
    <property type="entry name" value="PHOSPHOTRANSFERASE SYSTEM SUGAR-SPECIFIC EIID COMPONENT"/>
    <property type="match status" value="1"/>
</dbReference>
<evidence type="ECO:0000256" key="1">
    <source>
        <dbReference type="SAM" id="Phobius"/>
    </source>
</evidence>
<dbReference type="EMBL" id="WKPJ01000010">
    <property type="protein sequence ID" value="MSA89396.1"/>
    <property type="molecule type" value="Genomic_DNA"/>
</dbReference>
<dbReference type="EMBL" id="WKPI01000011">
    <property type="protein sequence ID" value="MSC33074.1"/>
    <property type="molecule type" value="Genomic_DNA"/>
</dbReference>
<evidence type="ECO:0000313" key="5">
    <source>
        <dbReference type="Proteomes" id="UP000480929"/>
    </source>
</evidence>
<reference evidence="4 5" key="1">
    <citation type="journal article" date="2019" name="Nat. Med.">
        <title>A library of human gut bacterial isolates paired with longitudinal multiomics data enables mechanistic microbiome research.</title>
        <authorList>
            <person name="Poyet M."/>
            <person name="Groussin M."/>
            <person name="Gibbons S.M."/>
            <person name="Avila-Pacheco J."/>
            <person name="Jiang X."/>
            <person name="Kearney S.M."/>
            <person name="Perrotta A.R."/>
            <person name="Berdy B."/>
            <person name="Zhao S."/>
            <person name="Lieberman T.D."/>
            <person name="Swanson P.K."/>
            <person name="Smith M."/>
            <person name="Roesemann S."/>
            <person name="Alexander J.E."/>
            <person name="Rich S.A."/>
            <person name="Livny J."/>
            <person name="Vlamakis H."/>
            <person name="Clish C."/>
            <person name="Bullock K."/>
            <person name="Deik A."/>
            <person name="Scott J."/>
            <person name="Pierce K.A."/>
            <person name="Xavier R.J."/>
            <person name="Alm E.J."/>
        </authorList>
    </citation>
    <scope>NUCLEOTIDE SEQUENCE [LARGE SCALE GENOMIC DNA]</scope>
    <source>
        <strain evidence="2 4">BIOML-A4</strain>
        <strain evidence="3 5">BIOML-A5</strain>
    </source>
</reference>
<keyword evidence="1" id="KW-0812">Transmembrane</keyword>
<evidence type="ECO:0008006" key="6">
    <source>
        <dbReference type="Google" id="ProtNLM"/>
    </source>
</evidence>
<keyword evidence="5" id="KW-1185">Reference proteome</keyword>
<feature type="transmembrane region" description="Helical" evidence="1">
    <location>
        <begin position="143"/>
        <end position="162"/>
    </location>
</feature>
<evidence type="ECO:0000313" key="3">
    <source>
        <dbReference type="EMBL" id="MSC33074.1"/>
    </source>
</evidence>
<dbReference type="GO" id="GO:0005886">
    <property type="term" value="C:plasma membrane"/>
    <property type="evidence" value="ECO:0007669"/>
    <property type="project" value="TreeGrafter"/>
</dbReference>
<dbReference type="Proteomes" id="UP000480929">
    <property type="component" value="Unassembled WGS sequence"/>
</dbReference>
<dbReference type="Pfam" id="PF03613">
    <property type="entry name" value="EIID-AGA"/>
    <property type="match status" value="1"/>
</dbReference>
<protein>
    <recommendedName>
        <fullName evidence="6">PTS system mannose/fructose/sorbose family transporter subunit IID</fullName>
    </recommendedName>
</protein>
<gene>
    <name evidence="3" type="ORF">GKD88_08060</name>
    <name evidence="2" type="ORF">GKE08_08655</name>
</gene>
<evidence type="ECO:0000313" key="2">
    <source>
        <dbReference type="EMBL" id="MSA89396.1"/>
    </source>
</evidence>
<evidence type="ECO:0000313" key="4">
    <source>
        <dbReference type="Proteomes" id="UP000433575"/>
    </source>
</evidence>
<feature type="transmembrane region" description="Helical" evidence="1">
    <location>
        <begin position="191"/>
        <end position="208"/>
    </location>
</feature>
<keyword evidence="1" id="KW-1133">Transmembrane helix</keyword>
<accession>A0A6N7S7W0</accession>